<accession>A0ABQ5SWF1</accession>
<dbReference type="Pfam" id="PF20544">
    <property type="entry name" value="DUF6758"/>
    <property type="match status" value="1"/>
</dbReference>
<dbReference type="InterPro" id="IPR046646">
    <property type="entry name" value="DUF6758"/>
</dbReference>
<protein>
    <submittedName>
        <fullName evidence="1">Uncharacterized protein</fullName>
    </submittedName>
</protein>
<name>A0ABQ5SWF1_9ACTN</name>
<gene>
    <name evidence="1" type="ORF">GCM10017579_22070</name>
</gene>
<keyword evidence="2" id="KW-1185">Reference proteome</keyword>
<reference evidence="1" key="1">
    <citation type="journal article" date="2014" name="Int. J. Syst. Evol. Microbiol.">
        <title>Complete genome of a new Firmicutes species belonging to the dominant human colonic microbiota ('Ruminococcus bicirculans') reveals two chromosomes and a selective capacity to utilize plant glucans.</title>
        <authorList>
            <consortium name="NISC Comparative Sequencing Program"/>
            <person name="Wegmann U."/>
            <person name="Louis P."/>
            <person name="Goesmann A."/>
            <person name="Henrissat B."/>
            <person name="Duncan S.H."/>
            <person name="Flint H.J."/>
        </authorList>
    </citation>
    <scope>NUCLEOTIDE SEQUENCE</scope>
    <source>
        <strain evidence="1">VKM Ac-1246</strain>
    </source>
</reference>
<dbReference type="Proteomes" id="UP001142292">
    <property type="component" value="Unassembled WGS sequence"/>
</dbReference>
<proteinExistence type="predicted"/>
<dbReference type="EMBL" id="BSEL01000005">
    <property type="protein sequence ID" value="GLJ68171.1"/>
    <property type="molecule type" value="Genomic_DNA"/>
</dbReference>
<evidence type="ECO:0000313" key="1">
    <source>
        <dbReference type="EMBL" id="GLJ68171.1"/>
    </source>
</evidence>
<comment type="caution">
    <text evidence="1">The sequence shown here is derived from an EMBL/GenBank/DDBJ whole genome shotgun (WGS) entry which is preliminary data.</text>
</comment>
<evidence type="ECO:0000313" key="2">
    <source>
        <dbReference type="Proteomes" id="UP001142292"/>
    </source>
</evidence>
<reference evidence="1" key="2">
    <citation type="submission" date="2023-01" db="EMBL/GenBank/DDBJ databases">
        <authorList>
            <person name="Sun Q."/>
            <person name="Evtushenko L."/>
        </authorList>
    </citation>
    <scope>NUCLEOTIDE SEQUENCE</scope>
    <source>
        <strain evidence="1">VKM Ac-1246</strain>
    </source>
</reference>
<sequence>MASIGAGGTRSCPEHGVVPPLWRTDLPSYDDLVTLLEHAGEVPTYVPWPLEPGWSITDLAVVGEEGKGVATLLTLSGTTPDDGAVEMTVVTEEAGVGLGARCARTEGPDPGIDACSGPPTTKVRVGGQLAPLWPVTQWTNGAEEWERSVVVGEAAGRWLWLVFRPATAMLMLQDGWQLRQVSDLGVQMVELPFGGPGGSWWGAP</sequence>
<organism evidence="1 2">
    <name type="scientific">Nocardioides luteus</name>
    <dbReference type="NCBI Taxonomy" id="1844"/>
    <lineage>
        <taxon>Bacteria</taxon>
        <taxon>Bacillati</taxon>
        <taxon>Actinomycetota</taxon>
        <taxon>Actinomycetes</taxon>
        <taxon>Propionibacteriales</taxon>
        <taxon>Nocardioidaceae</taxon>
        <taxon>Nocardioides</taxon>
    </lineage>
</organism>